<dbReference type="Proteomes" id="UP001608902">
    <property type="component" value="Unassembled WGS sequence"/>
</dbReference>
<evidence type="ECO:0000313" key="2">
    <source>
        <dbReference type="Proteomes" id="UP001608902"/>
    </source>
</evidence>
<comment type="caution">
    <text evidence="1">The sequence shown here is derived from an EMBL/GenBank/DDBJ whole genome shotgun (WGS) entry which is preliminary data.</text>
</comment>
<evidence type="ECO:0008006" key="3">
    <source>
        <dbReference type="Google" id="ProtNLM"/>
    </source>
</evidence>
<organism evidence="1 2">
    <name type="scientific">Gnathostoma spinigerum</name>
    <dbReference type="NCBI Taxonomy" id="75299"/>
    <lineage>
        <taxon>Eukaryota</taxon>
        <taxon>Metazoa</taxon>
        <taxon>Ecdysozoa</taxon>
        <taxon>Nematoda</taxon>
        <taxon>Chromadorea</taxon>
        <taxon>Rhabditida</taxon>
        <taxon>Spirurina</taxon>
        <taxon>Gnathostomatomorpha</taxon>
        <taxon>Gnathostomatoidea</taxon>
        <taxon>Gnathostomatidae</taxon>
        <taxon>Gnathostoma</taxon>
    </lineage>
</organism>
<dbReference type="EMBL" id="JBGFUD010000551">
    <property type="protein sequence ID" value="MFH4974761.1"/>
    <property type="molecule type" value="Genomic_DNA"/>
</dbReference>
<proteinExistence type="predicted"/>
<gene>
    <name evidence="1" type="ORF">AB6A40_001470</name>
</gene>
<protein>
    <recommendedName>
        <fullName evidence="3">Secreted protein</fullName>
    </recommendedName>
</protein>
<name>A0ABD6E6I2_9BILA</name>
<accession>A0ABD6E6I2</accession>
<dbReference type="AlphaFoldDB" id="A0ABD6E6I2"/>
<keyword evidence="2" id="KW-1185">Reference proteome</keyword>
<evidence type="ECO:0000313" key="1">
    <source>
        <dbReference type="EMBL" id="MFH4974761.1"/>
    </source>
</evidence>
<reference evidence="1 2" key="1">
    <citation type="submission" date="2024-08" db="EMBL/GenBank/DDBJ databases">
        <title>Gnathostoma spinigerum genome.</title>
        <authorList>
            <person name="Gonzalez-Bertolin B."/>
            <person name="Monzon S."/>
            <person name="Zaballos A."/>
            <person name="Jimenez P."/>
            <person name="Dekumyoy P."/>
            <person name="Varona S."/>
            <person name="Cuesta I."/>
            <person name="Sumanam S."/>
            <person name="Adisakwattana P."/>
            <person name="Gasser R.B."/>
            <person name="Hernandez-Gonzalez A."/>
            <person name="Young N.D."/>
            <person name="Perteguer M.J."/>
        </authorList>
    </citation>
    <scope>NUCLEOTIDE SEQUENCE [LARGE SCALE GENOMIC DNA]</scope>
    <source>
        <strain evidence="1">AL3</strain>
        <tissue evidence="1">Liver</tissue>
    </source>
</reference>
<sequence>MLHLPSLLFLGSVPTHRLVMYSSINIDLNDQFWLRPSTGDDLKRAVHGLLCMAFTVRNRGARFPQRSTSFSKCMLAFKLCPTNIPPSSQEAVLRLPTPLVP</sequence>